<dbReference type="RefSeq" id="WP_359217429.1">
    <property type="nucleotide sequence ID" value="NZ_JBEZAM010000122.1"/>
</dbReference>
<keyword evidence="3" id="KW-1185">Reference proteome</keyword>
<reference evidence="2 3" key="1">
    <citation type="submission" date="2024-06" db="EMBL/GenBank/DDBJ databases">
        <title>The Natural Products Discovery Center: Release of the First 8490 Sequenced Strains for Exploring Actinobacteria Biosynthetic Diversity.</title>
        <authorList>
            <person name="Kalkreuter E."/>
            <person name="Kautsar S.A."/>
            <person name="Yang D."/>
            <person name="Bader C.D."/>
            <person name="Teijaro C.N."/>
            <person name="Fluegel L."/>
            <person name="Davis C.M."/>
            <person name="Simpson J.R."/>
            <person name="Lauterbach L."/>
            <person name="Steele A.D."/>
            <person name="Gui C."/>
            <person name="Meng S."/>
            <person name="Li G."/>
            <person name="Viehrig K."/>
            <person name="Ye F."/>
            <person name="Su P."/>
            <person name="Kiefer A.F."/>
            <person name="Nichols A."/>
            <person name="Cepeda A.J."/>
            <person name="Yan W."/>
            <person name="Fan B."/>
            <person name="Jiang Y."/>
            <person name="Adhikari A."/>
            <person name="Zheng C.-J."/>
            <person name="Schuster L."/>
            <person name="Cowan T.M."/>
            <person name="Smanski M.J."/>
            <person name="Chevrette M.G."/>
            <person name="De Carvalho L.P.S."/>
            <person name="Shen B."/>
        </authorList>
    </citation>
    <scope>NUCLEOTIDE SEQUENCE [LARGE SCALE GENOMIC DNA]</scope>
    <source>
        <strain evidence="2 3">NPDC045705</strain>
    </source>
</reference>
<gene>
    <name evidence="2" type="ORF">AB0A76_35510</name>
</gene>
<dbReference type="EMBL" id="JBEZAM010000122">
    <property type="protein sequence ID" value="MEU7298437.1"/>
    <property type="molecule type" value="Genomic_DNA"/>
</dbReference>
<evidence type="ECO:0000313" key="3">
    <source>
        <dbReference type="Proteomes" id="UP001551210"/>
    </source>
</evidence>
<dbReference type="InterPro" id="IPR032710">
    <property type="entry name" value="NTF2-like_dom_sf"/>
</dbReference>
<name>A0ABV3D7H8_STREX</name>
<dbReference type="Proteomes" id="UP001551210">
    <property type="component" value="Unassembled WGS sequence"/>
</dbReference>
<evidence type="ECO:0000256" key="1">
    <source>
        <dbReference type="SAM" id="MobiDB-lite"/>
    </source>
</evidence>
<dbReference type="PANTHER" id="PTHR38436">
    <property type="entry name" value="POLYKETIDE CYCLASE SNOAL-LIKE DOMAIN"/>
    <property type="match status" value="1"/>
</dbReference>
<dbReference type="InterPro" id="IPR009959">
    <property type="entry name" value="Cyclase_SnoaL-like"/>
</dbReference>
<evidence type="ECO:0000313" key="2">
    <source>
        <dbReference type="EMBL" id="MEU7298437.1"/>
    </source>
</evidence>
<protein>
    <submittedName>
        <fullName evidence="2">Ester cyclase</fullName>
    </submittedName>
</protein>
<dbReference type="PANTHER" id="PTHR38436:SF1">
    <property type="entry name" value="ESTER CYCLASE"/>
    <property type="match status" value="1"/>
</dbReference>
<accession>A0ABV3D7H8</accession>
<organism evidence="2 3">
    <name type="scientific">Streptomyces exfoliatus</name>
    <name type="common">Streptomyces hydrogenans</name>
    <dbReference type="NCBI Taxonomy" id="1905"/>
    <lineage>
        <taxon>Bacteria</taxon>
        <taxon>Bacillati</taxon>
        <taxon>Actinomycetota</taxon>
        <taxon>Actinomycetes</taxon>
        <taxon>Kitasatosporales</taxon>
        <taxon>Streptomycetaceae</taxon>
        <taxon>Streptomyces</taxon>
    </lineage>
</organism>
<proteinExistence type="predicted"/>
<comment type="caution">
    <text evidence="2">The sequence shown here is derived from an EMBL/GenBank/DDBJ whole genome shotgun (WGS) entry which is preliminary data.</text>
</comment>
<dbReference type="Gene3D" id="3.10.450.50">
    <property type="match status" value="1"/>
</dbReference>
<feature type="region of interest" description="Disordered" evidence="1">
    <location>
        <begin position="140"/>
        <end position="167"/>
    </location>
</feature>
<dbReference type="Pfam" id="PF07366">
    <property type="entry name" value="SnoaL"/>
    <property type="match status" value="1"/>
</dbReference>
<dbReference type="SUPFAM" id="SSF54427">
    <property type="entry name" value="NTF2-like"/>
    <property type="match status" value="1"/>
</dbReference>
<sequence>MINARNTDAVDAMCTADYREHDPSLSSYDLDLAQAKAENRQTLEAFEPMATLESLVAEGDMVCARVSFKGRHVGTYQGVEATGREVSGTGHATFRCEGGKLAEIWWNFDGLGMLQLGVIDTRPRGKNPSWAVPQSKFPVGARARPRRRCSPEQGQRGSWRRERGRGVDGGELKAGILLGRSAEERRSTFGVKWVK</sequence>